<evidence type="ECO:0000256" key="4">
    <source>
        <dbReference type="ARBA" id="ARBA00022692"/>
    </source>
</evidence>
<dbReference type="Proteomes" id="UP000670152">
    <property type="component" value="Unassembled WGS sequence"/>
</dbReference>
<evidence type="ECO:0000313" key="12">
    <source>
        <dbReference type="Proteomes" id="UP000670152"/>
    </source>
</evidence>
<feature type="transmembrane region" description="Helical" evidence="10">
    <location>
        <begin position="274"/>
        <end position="297"/>
    </location>
</feature>
<evidence type="ECO:0000256" key="2">
    <source>
        <dbReference type="ARBA" id="ARBA00022475"/>
    </source>
</evidence>
<reference evidence="11 12" key="1">
    <citation type="submission" date="2020-02" db="EMBL/GenBank/DDBJ databases">
        <title>Relaxed selection underlies rapid genomic changes in the transitions from sociality to social parasitism in ants.</title>
        <authorList>
            <person name="Bi X."/>
        </authorList>
    </citation>
    <scope>NUCLEOTIDE SEQUENCE [LARGE SCALE GENOMIC DNA]</scope>
    <source>
        <strain evidence="11">BGI-DK2014b</strain>
        <tissue evidence="11">Whole body</tissue>
    </source>
</reference>
<evidence type="ECO:0000256" key="7">
    <source>
        <dbReference type="ARBA" id="ARBA00023136"/>
    </source>
</evidence>
<feature type="transmembrane region" description="Helical" evidence="10">
    <location>
        <begin position="203"/>
        <end position="231"/>
    </location>
</feature>
<feature type="transmembrane region" description="Helical" evidence="10">
    <location>
        <begin position="50"/>
        <end position="73"/>
    </location>
</feature>
<feature type="transmembrane region" description="Helical" evidence="10">
    <location>
        <begin position="309"/>
        <end position="329"/>
    </location>
</feature>
<evidence type="ECO:0000256" key="10">
    <source>
        <dbReference type="SAM" id="Phobius"/>
    </source>
</evidence>
<keyword evidence="7 10" id="KW-0472">Membrane</keyword>
<dbReference type="EMBL" id="JAANIB010010813">
    <property type="protein sequence ID" value="KAG5318431.1"/>
    <property type="molecule type" value="Genomic_DNA"/>
</dbReference>
<dbReference type="PANTHER" id="PTHR21137:SF35">
    <property type="entry name" value="ODORANT RECEPTOR 19A-RELATED"/>
    <property type="match status" value="1"/>
</dbReference>
<dbReference type="PANTHER" id="PTHR21137">
    <property type="entry name" value="ODORANT RECEPTOR"/>
    <property type="match status" value="1"/>
</dbReference>
<feature type="non-terminal residue" evidence="11">
    <location>
        <position position="825"/>
    </location>
</feature>
<evidence type="ECO:0000256" key="5">
    <source>
        <dbReference type="ARBA" id="ARBA00022725"/>
    </source>
</evidence>
<evidence type="ECO:0000256" key="9">
    <source>
        <dbReference type="ARBA" id="ARBA00023224"/>
    </source>
</evidence>
<feature type="non-terminal residue" evidence="11">
    <location>
        <position position="1"/>
    </location>
</feature>
<evidence type="ECO:0000256" key="1">
    <source>
        <dbReference type="ARBA" id="ARBA00004651"/>
    </source>
</evidence>
<keyword evidence="5" id="KW-0552">Olfaction</keyword>
<dbReference type="GO" id="GO:0005549">
    <property type="term" value="F:odorant binding"/>
    <property type="evidence" value="ECO:0007669"/>
    <property type="project" value="InterPro"/>
</dbReference>
<proteinExistence type="predicted"/>
<feature type="transmembrane region" description="Helical" evidence="10">
    <location>
        <begin position="618"/>
        <end position="651"/>
    </location>
</feature>
<keyword evidence="9" id="KW-0807">Transducer</keyword>
<keyword evidence="12" id="KW-1185">Reference proteome</keyword>
<keyword evidence="8" id="KW-0675">Receptor</keyword>
<keyword evidence="2" id="KW-1003">Cell membrane</keyword>
<feature type="transmembrane region" description="Helical" evidence="10">
    <location>
        <begin position="85"/>
        <end position="103"/>
    </location>
</feature>
<comment type="subcellular location">
    <subcellularLocation>
        <location evidence="1">Cell membrane</location>
        <topology evidence="1">Multi-pass membrane protein</topology>
    </subcellularLocation>
</comment>
<dbReference type="OrthoDB" id="7540137at2759"/>
<dbReference type="GO" id="GO:0004984">
    <property type="term" value="F:olfactory receptor activity"/>
    <property type="evidence" value="ECO:0007669"/>
    <property type="project" value="InterPro"/>
</dbReference>
<sequence>MSMEDFTLFRNHNYKADIDYVVKVAKTLLTPVGIWPLYRGNSKSDKIKNYLQTGVIFGLMCYLLIPHVIYTFFDAEDLTKYMKVVAAQVFSLLAIIKFWTMIINREEIRYCLQQMEMQYRDVECEEDRLVMMKSAKIGRLFTVTYLGLSYGGALPYHIIMPLLEDRIVKEDNTTQIPLPYLSDYVLFIVEDSPFYEITFVSQILISSIILSTNCGVYSLIATCVMHSCCLFEVVRRQMETVLDNGINNLHKRFGRVIEHHMQAIKFAEMIEKSLNIVFLCEMVGCTIIICFLEFGVLKEWEDGKILNMGTYFVLMTSIFVNVFIISAIGDRLKEESSYSIKWYDLPSQIVKDLILVMLRSNRPSTLTAAKIFDLSLQGFCEVIAYNVHLKIDRNIIFARYTMRSRIKLCEANNCRTMIASMSPVDNRALFQNFNYRSDAEYVLRVAKILLTPVGIWPLYGDDSTMYKIKYYLQTSIVFCLMCFLLVPHIIYTFFDAEDLTRYMKVIAAQMFSLLGIIKFWTMIINKNDIKCCLKEMEIQYRDVESEEDRLVMVKNAKVGRQFTLMYLVLLYGGALPYHIIMPLVADKVIKEDNTTHLPLPYLSDYVFFVVEDSPFYEILFVVQIVFSTMILSTNCGVYSLIASCVMHACCLFEIARRHMETLLVGGIDDLHERFNWIITNHMRALRYVEMIENSLNIVFLSEMILCTIIICFLEYGVLKEWEDSKFFGVIIYFILVTSIFVNVFTLSTIGDRLKEESGKIGEVSYSIDWYTVPTKNVNSLIMVMIRSNRPSTLTAAKMFDISLQSFCEVCKTSMAYLNFIRMLTK</sequence>
<feature type="transmembrane region" description="Helical" evidence="10">
    <location>
        <begin position="729"/>
        <end position="749"/>
    </location>
</feature>
<keyword evidence="6 10" id="KW-1133">Transmembrane helix</keyword>
<keyword evidence="4 10" id="KW-0812">Transmembrane</keyword>
<dbReference type="AlphaFoldDB" id="A0A836JFF2"/>
<evidence type="ECO:0000256" key="3">
    <source>
        <dbReference type="ARBA" id="ARBA00022606"/>
    </source>
</evidence>
<dbReference type="InterPro" id="IPR004117">
    <property type="entry name" value="7tm6_olfct_rcpt"/>
</dbReference>
<feature type="transmembrane region" description="Helical" evidence="10">
    <location>
        <begin position="506"/>
        <end position="524"/>
    </location>
</feature>
<feature type="transmembrane region" description="Helical" evidence="10">
    <location>
        <begin position="137"/>
        <end position="159"/>
    </location>
</feature>
<comment type="caution">
    <text evidence="11">The sequence shown here is derived from an EMBL/GenBank/DDBJ whole genome shotgun (WGS) entry which is preliminary data.</text>
</comment>
<protein>
    <submittedName>
        <fullName evidence="11">OR13A protein</fullName>
    </submittedName>
</protein>
<name>A0A836JFF2_9HYME</name>
<feature type="transmembrane region" description="Helical" evidence="10">
    <location>
        <begin position="564"/>
        <end position="585"/>
    </location>
</feature>
<dbReference type="Pfam" id="PF02949">
    <property type="entry name" value="7tm_6"/>
    <property type="match status" value="2"/>
</dbReference>
<dbReference type="GO" id="GO:0007165">
    <property type="term" value="P:signal transduction"/>
    <property type="evidence" value="ECO:0007669"/>
    <property type="project" value="UniProtKB-KW"/>
</dbReference>
<keyword evidence="3" id="KW-0716">Sensory transduction</keyword>
<feature type="transmembrane region" description="Helical" evidence="10">
    <location>
        <begin position="470"/>
        <end position="494"/>
    </location>
</feature>
<evidence type="ECO:0000256" key="6">
    <source>
        <dbReference type="ARBA" id="ARBA00022989"/>
    </source>
</evidence>
<accession>A0A836JFF2</accession>
<evidence type="ECO:0000313" key="11">
    <source>
        <dbReference type="EMBL" id="KAG5318431.1"/>
    </source>
</evidence>
<organism evidence="11 12">
    <name type="scientific">Acromyrmex heyeri</name>
    <dbReference type="NCBI Taxonomy" id="230685"/>
    <lineage>
        <taxon>Eukaryota</taxon>
        <taxon>Metazoa</taxon>
        <taxon>Ecdysozoa</taxon>
        <taxon>Arthropoda</taxon>
        <taxon>Hexapoda</taxon>
        <taxon>Insecta</taxon>
        <taxon>Pterygota</taxon>
        <taxon>Neoptera</taxon>
        <taxon>Endopterygota</taxon>
        <taxon>Hymenoptera</taxon>
        <taxon>Apocrita</taxon>
        <taxon>Aculeata</taxon>
        <taxon>Formicoidea</taxon>
        <taxon>Formicidae</taxon>
        <taxon>Myrmicinae</taxon>
        <taxon>Acromyrmex</taxon>
    </lineage>
</organism>
<gene>
    <name evidence="11" type="primary">Or13a_6</name>
    <name evidence="11" type="ORF">G6Z77_0011843</name>
</gene>
<evidence type="ECO:0000256" key="8">
    <source>
        <dbReference type="ARBA" id="ARBA00023170"/>
    </source>
</evidence>
<dbReference type="GO" id="GO:0005886">
    <property type="term" value="C:plasma membrane"/>
    <property type="evidence" value="ECO:0007669"/>
    <property type="project" value="UniProtKB-SubCell"/>
</dbReference>
<feature type="transmembrane region" description="Helical" evidence="10">
    <location>
        <begin position="695"/>
        <end position="717"/>
    </location>
</feature>